<dbReference type="Proteomes" id="UP000516160">
    <property type="component" value="Chromosome"/>
</dbReference>
<accession>A0A7G9W899</accession>
<keyword evidence="1" id="KW-1133">Transmembrane helix</keyword>
<dbReference type="KEGG" id="acae:HYG86_09065"/>
<organism evidence="2 3">
    <name type="scientific">Alkalicella caledoniensis</name>
    <dbReference type="NCBI Taxonomy" id="2731377"/>
    <lineage>
        <taxon>Bacteria</taxon>
        <taxon>Bacillati</taxon>
        <taxon>Bacillota</taxon>
        <taxon>Clostridia</taxon>
        <taxon>Eubacteriales</taxon>
        <taxon>Proteinivoracaceae</taxon>
        <taxon>Alkalicella</taxon>
    </lineage>
</organism>
<evidence type="ECO:0000313" key="3">
    <source>
        <dbReference type="Proteomes" id="UP000516160"/>
    </source>
</evidence>
<proteinExistence type="predicted"/>
<sequence length="362" mass="42203">MVIALVSFEDFKNYKDWISGLPLIIGISVLFLYLVIFKPEVLMRFRACFLSMFTWIGTSVKRKQIESYVNANILKASKEATKEIADILPYDLKIQWVTKTDREAFLQDNNVVVCVDNKRNKMHTIVHALSDFVENGLLTKERHCIDNNIFKSSCLIMTRKLLMSTYEEGVSYFFQGVLSKEMEDDEELKDSINKLSNLDDNGMFVQIMLRELKEKSNQVFGKIDNSGFIIETKEFIDFLYQIAVRKNGDNSTQLAFNGNYYKVGIMLVAKWDTYENFGESVYIERLKMHLAKGTSSIYLFGRDQKIRIVRMVSRELDKMEYVKHFKKTYKIKFKKELSYVGKRVSGETYDGISVHMKIEKKA</sequence>
<keyword evidence="3" id="KW-1185">Reference proteome</keyword>
<keyword evidence="1" id="KW-0812">Transmembrane</keyword>
<dbReference type="RefSeq" id="WP_213169011.1">
    <property type="nucleotide sequence ID" value="NZ_CP058559.1"/>
</dbReference>
<name>A0A7G9W899_ALKCA</name>
<feature type="transmembrane region" description="Helical" evidence="1">
    <location>
        <begin position="17"/>
        <end position="36"/>
    </location>
</feature>
<dbReference type="AlphaFoldDB" id="A0A7G9W899"/>
<dbReference type="EMBL" id="CP058559">
    <property type="protein sequence ID" value="QNO14911.1"/>
    <property type="molecule type" value="Genomic_DNA"/>
</dbReference>
<evidence type="ECO:0000256" key="1">
    <source>
        <dbReference type="SAM" id="Phobius"/>
    </source>
</evidence>
<protein>
    <submittedName>
        <fullName evidence="2">Uncharacterized protein</fullName>
    </submittedName>
</protein>
<gene>
    <name evidence="2" type="ORF">HYG86_09065</name>
</gene>
<keyword evidence="1" id="KW-0472">Membrane</keyword>
<reference evidence="2 3" key="1">
    <citation type="submission" date="2020-07" db="EMBL/GenBank/DDBJ databases">
        <title>Alkalicella. sp. LB2 genome.</title>
        <authorList>
            <person name="Postec A."/>
            <person name="Quemeneur M."/>
        </authorList>
    </citation>
    <scope>NUCLEOTIDE SEQUENCE [LARGE SCALE GENOMIC DNA]</scope>
    <source>
        <strain evidence="2 3">LB2</strain>
    </source>
</reference>
<evidence type="ECO:0000313" key="2">
    <source>
        <dbReference type="EMBL" id="QNO14911.1"/>
    </source>
</evidence>